<dbReference type="PROSITE" id="PS51746">
    <property type="entry name" value="PPM_2"/>
    <property type="match status" value="1"/>
</dbReference>
<dbReference type="GO" id="GO:0004722">
    <property type="term" value="F:protein serine/threonine phosphatase activity"/>
    <property type="evidence" value="ECO:0007669"/>
    <property type="project" value="UniProtKB-EC"/>
</dbReference>
<dbReference type="GO" id="GO:0046872">
    <property type="term" value="F:metal ion binding"/>
    <property type="evidence" value="ECO:0007669"/>
    <property type="project" value="UniProtKB-UniRule"/>
</dbReference>
<comment type="caution">
    <text evidence="4">The sequence shown here is derived from an EMBL/GenBank/DDBJ whole genome shotgun (WGS) entry which is preliminary data.</text>
</comment>
<dbReference type="Proteomes" id="UP000053317">
    <property type="component" value="Unassembled WGS sequence"/>
</dbReference>
<comment type="cofactor">
    <cofactor evidence="1">
        <name>Mn(2+)</name>
        <dbReference type="ChEBI" id="CHEBI:29035"/>
    </cofactor>
</comment>
<reference evidence="4 5" key="2">
    <citation type="submission" date="2015-05" db="EMBL/GenBank/DDBJ databases">
        <authorList>
            <person name="Morales-Cruz A."/>
            <person name="Amrine K.C."/>
            <person name="Cantu D."/>
        </authorList>
    </citation>
    <scope>NUCLEOTIDE SEQUENCE [LARGE SCALE GENOMIC DNA]</scope>
    <source>
        <strain evidence="4">UCRPC4</strain>
    </source>
</reference>
<dbReference type="SMART" id="SM00332">
    <property type="entry name" value="PP2Cc"/>
    <property type="match status" value="1"/>
</dbReference>
<dbReference type="PANTHER" id="PTHR12320">
    <property type="entry name" value="PROTEIN PHOSPHATASE 2C"/>
    <property type="match status" value="1"/>
</dbReference>
<protein>
    <recommendedName>
        <fullName evidence="1">Protein phosphatase</fullName>
        <ecNumber evidence="1">3.1.3.16</ecNumber>
    </recommendedName>
</protein>
<keyword evidence="1" id="KW-0904">Protein phosphatase</keyword>
<comment type="cofactor">
    <cofactor evidence="1">
        <name>Mg(2+)</name>
        <dbReference type="ChEBI" id="CHEBI:18420"/>
    </cofactor>
</comment>
<accession>A0A0G2EPS2</accession>
<evidence type="ECO:0000256" key="1">
    <source>
        <dbReference type="RuleBase" id="RU366020"/>
    </source>
</evidence>
<dbReference type="SUPFAM" id="SSF81606">
    <property type="entry name" value="PP2C-like"/>
    <property type="match status" value="1"/>
</dbReference>
<feature type="domain" description="PPM-type phosphatase" evidence="3">
    <location>
        <begin position="75"/>
        <end position="371"/>
    </location>
</feature>
<dbReference type="EMBL" id="LCWF01000063">
    <property type="protein sequence ID" value="KKY24126.1"/>
    <property type="molecule type" value="Genomic_DNA"/>
</dbReference>
<feature type="compositionally biased region" description="Basic and acidic residues" evidence="2">
    <location>
        <begin position="76"/>
        <end position="87"/>
    </location>
</feature>
<comment type="catalytic activity">
    <reaction evidence="1">
        <text>O-phospho-L-threonyl-[protein] + H2O = L-threonyl-[protein] + phosphate</text>
        <dbReference type="Rhea" id="RHEA:47004"/>
        <dbReference type="Rhea" id="RHEA-COMP:11060"/>
        <dbReference type="Rhea" id="RHEA-COMP:11605"/>
        <dbReference type="ChEBI" id="CHEBI:15377"/>
        <dbReference type="ChEBI" id="CHEBI:30013"/>
        <dbReference type="ChEBI" id="CHEBI:43474"/>
        <dbReference type="ChEBI" id="CHEBI:61977"/>
        <dbReference type="EC" id="3.1.3.16"/>
    </reaction>
</comment>
<dbReference type="AlphaFoldDB" id="A0A0G2EPS2"/>
<evidence type="ECO:0000256" key="2">
    <source>
        <dbReference type="SAM" id="MobiDB-lite"/>
    </source>
</evidence>
<feature type="region of interest" description="Disordered" evidence="2">
    <location>
        <begin position="65"/>
        <end position="88"/>
    </location>
</feature>
<comment type="similarity">
    <text evidence="1">Belongs to the PP2C family.</text>
</comment>
<keyword evidence="1" id="KW-0460">Magnesium</keyword>
<dbReference type="PANTHER" id="PTHR12320:SF1">
    <property type="entry name" value="PROTEIN PHOSPHATASE PTC7 HOMOLOG"/>
    <property type="match status" value="1"/>
</dbReference>
<dbReference type="InterPro" id="IPR039123">
    <property type="entry name" value="PPTC7"/>
</dbReference>
<dbReference type="InterPro" id="IPR036457">
    <property type="entry name" value="PPM-type-like_dom_sf"/>
</dbReference>
<keyword evidence="1" id="KW-0378">Hydrolase</keyword>
<keyword evidence="1" id="KW-0464">Manganese</keyword>
<comment type="catalytic activity">
    <reaction evidence="1">
        <text>O-phospho-L-seryl-[protein] + H2O = L-seryl-[protein] + phosphate</text>
        <dbReference type="Rhea" id="RHEA:20629"/>
        <dbReference type="Rhea" id="RHEA-COMP:9863"/>
        <dbReference type="Rhea" id="RHEA-COMP:11604"/>
        <dbReference type="ChEBI" id="CHEBI:15377"/>
        <dbReference type="ChEBI" id="CHEBI:29999"/>
        <dbReference type="ChEBI" id="CHEBI:43474"/>
        <dbReference type="ChEBI" id="CHEBI:83421"/>
        <dbReference type="EC" id="3.1.3.16"/>
    </reaction>
</comment>
<dbReference type="Gene3D" id="3.60.40.10">
    <property type="entry name" value="PPM-type phosphatase domain"/>
    <property type="match status" value="1"/>
</dbReference>
<evidence type="ECO:0000313" key="4">
    <source>
        <dbReference type="EMBL" id="KKY24126.1"/>
    </source>
</evidence>
<gene>
    <name evidence="4" type="ORF">UCRPC4_g02592</name>
</gene>
<dbReference type="InterPro" id="IPR001932">
    <property type="entry name" value="PPM-type_phosphatase-like_dom"/>
</dbReference>
<evidence type="ECO:0000313" key="5">
    <source>
        <dbReference type="Proteomes" id="UP000053317"/>
    </source>
</evidence>
<dbReference type="OrthoDB" id="60843at2759"/>
<reference evidence="4 5" key="1">
    <citation type="submission" date="2015-05" db="EMBL/GenBank/DDBJ databases">
        <title>Distinctive expansion of gene families associated with plant cell wall degradation and secondary metabolism in the genomes of grapevine trunk pathogens.</title>
        <authorList>
            <person name="Lawrence D.P."/>
            <person name="Travadon R."/>
            <person name="Rolshausen P.E."/>
            <person name="Baumgartner K."/>
        </authorList>
    </citation>
    <scope>NUCLEOTIDE SEQUENCE [LARGE SCALE GENOMIC DNA]</scope>
    <source>
        <strain evidence="4">UCRPC4</strain>
    </source>
</reference>
<dbReference type="SMART" id="SM00331">
    <property type="entry name" value="PP2C_SIG"/>
    <property type="match status" value="1"/>
</dbReference>
<evidence type="ECO:0000259" key="3">
    <source>
        <dbReference type="PROSITE" id="PS51746"/>
    </source>
</evidence>
<keyword evidence="5" id="KW-1185">Reference proteome</keyword>
<organism evidence="4 5">
    <name type="scientific">Phaeomoniella chlamydospora</name>
    <name type="common">Phaeoacremonium chlamydosporum</name>
    <dbReference type="NCBI Taxonomy" id="158046"/>
    <lineage>
        <taxon>Eukaryota</taxon>
        <taxon>Fungi</taxon>
        <taxon>Dikarya</taxon>
        <taxon>Ascomycota</taxon>
        <taxon>Pezizomycotina</taxon>
        <taxon>Eurotiomycetes</taxon>
        <taxon>Chaetothyriomycetidae</taxon>
        <taxon>Phaeomoniellales</taxon>
        <taxon>Phaeomoniellaceae</taxon>
        <taxon>Phaeomoniella</taxon>
    </lineage>
</organism>
<dbReference type="Pfam" id="PF13672">
    <property type="entry name" value="PP2C_2"/>
    <property type="match status" value="1"/>
</dbReference>
<sequence>MQAYRAALSQNAPKFLAKPRSFHSSAHRAATQSAIPHISLHIAASSSGKGRKFLNQNTLEFDPSEKVEQGVQKGRSIAERKRGRPDSGQDAFFIAKVGEEDEQLAFGIADGVGGWTSSGVDPADFAHGLCSYMAVSALRAEHVDTPRNLLQKGYNDVHQDRSIPAGGSTACIAIASTKGFVQIANLGDSGFLHLRRGAVHDLSSPQLHSFNTPYQLSVIPQHLIVQSAIFGGAPLSDQPSHADQFKQQLQHGDVLVLASDGVWDNLNAQDVLDIVCREMQKYGAWTETISEGIVVSEEAATLVKPGSVGGKHIASRTLQGVLAGAIAGEAKIASMNNKRDGPFAKEVQRYFPNENWHGGKVDDISVLVLISIQEQNPGDTELD</sequence>
<name>A0A0G2EPS2_PHACM</name>
<dbReference type="EC" id="3.1.3.16" evidence="1"/>
<keyword evidence="1" id="KW-0479">Metal-binding</keyword>
<proteinExistence type="inferred from homology"/>